<dbReference type="Proteomes" id="UP000587608">
    <property type="component" value="Unassembled WGS sequence"/>
</dbReference>
<evidence type="ECO:0000313" key="1">
    <source>
        <dbReference type="EMBL" id="MBA5223448.1"/>
    </source>
</evidence>
<evidence type="ECO:0000313" key="2">
    <source>
        <dbReference type="Proteomes" id="UP000587608"/>
    </source>
</evidence>
<accession>A0A7W2HVV2</accession>
<gene>
    <name evidence="1" type="ORF">H1X69_18760</name>
</gene>
<dbReference type="EMBL" id="JACERG010000011">
    <property type="protein sequence ID" value="MBA5223448.1"/>
    <property type="molecule type" value="Genomic_DNA"/>
</dbReference>
<dbReference type="AlphaFoldDB" id="A0A7W2HVV2"/>
<dbReference type="RefSeq" id="WP_191853408.1">
    <property type="nucleotide sequence ID" value="NZ_JACERG010000011.1"/>
</dbReference>
<dbReference type="InterPro" id="IPR046828">
    <property type="entry name" value="RepSA"/>
</dbReference>
<organism evidence="1 2">
    <name type="scientific">Streptomyces griseoaurantiacus</name>
    <dbReference type="NCBI Taxonomy" id="68213"/>
    <lineage>
        <taxon>Bacteria</taxon>
        <taxon>Bacillati</taxon>
        <taxon>Actinomycetota</taxon>
        <taxon>Actinomycetes</taxon>
        <taxon>Kitasatosporales</taxon>
        <taxon>Streptomycetaceae</taxon>
        <taxon>Streptomyces</taxon>
        <taxon>Streptomyces aurantiacus group</taxon>
    </lineage>
</organism>
<comment type="caution">
    <text evidence="1">The sequence shown here is derived from an EMBL/GenBank/DDBJ whole genome shotgun (WGS) entry which is preliminary data.</text>
</comment>
<dbReference type="Pfam" id="PF20199">
    <property type="entry name" value="RepSA"/>
    <property type="match status" value="1"/>
</dbReference>
<sequence length="458" mass="49446">MTTALPESAAALVARASTPEFTAWRRNIVRLGGCTNPIHLVGAATVYDTTTGAALLSYGSDAYGGRLLTACGNRRATVCPACSGLYRADTYHLVWAGLVGGKEVPEAVGGHPRVFATLTAPGFGPVHTRREQEDGRVRPCRPRRVGECCPHGRPAGCRERHPAEDLRLGEPLCPRCYDYAGAVLWHAFAGRLWHRFGLELRREVARRAGVPRTEFGEVARLSYAKVAEYQRRGLVHFHAVIRLDGPGGPDSAPPDWATVPLLVDAVRSVVGRVRLTAPGADVVGPRVLRFGSQVDARPVTSHERKAGERRPGSAAAVAGYIAKYATKGAESAGAVDGRIHDAREMVMLPVRAHVLRMIGTCWWLGGLPDFAPFGLRRWAHMLGYGGHFSTKSRRYSTTLTALRQARADHRAEQQRASLGLVDRPTVTVGQWRYTGRGYSPEAALLAASVRAGGGLHGA</sequence>
<proteinExistence type="predicted"/>
<protein>
    <submittedName>
        <fullName evidence="1">Replication initiation protein</fullName>
    </submittedName>
</protein>
<name>A0A7W2HVV2_9ACTN</name>
<reference evidence="1 2" key="1">
    <citation type="submission" date="2020-07" db="EMBL/GenBank/DDBJ databases">
        <title>Differential regulation of undecylprodigiosin biosynthesis in the yeast-scavenging Streptomyces strain MBK6.</title>
        <authorList>
            <person name="Baral B."/>
            <person name="Siitonen V."/>
            <person name="Laughlin M."/>
            <person name="Yamada K."/>
            <person name="Ilomaeki M."/>
            <person name="Metsae-Ketelae M."/>
            <person name="Niemi J."/>
        </authorList>
    </citation>
    <scope>NUCLEOTIDE SEQUENCE [LARGE SCALE GENOMIC DNA]</scope>
    <source>
        <strain evidence="1 2">MBK6</strain>
    </source>
</reference>